<dbReference type="InterPro" id="IPR046906">
    <property type="entry name" value="Mab-21_HhH/H2TH-like"/>
</dbReference>
<evidence type="ECO:0000256" key="9">
    <source>
        <dbReference type="ARBA" id="ARBA00022842"/>
    </source>
</evidence>
<gene>
    <name evidence="15" type="primary">jg19374</name>
    <name evidence="15" type="ORF">PAEG_LOCUS10707</name>
</gene>
<dbReference type="InterPro" id="IPR046903">
    <property type="entry name" value="Mab-21-like_nuc_Trfase"/>
</dbReference>
<dbReference type="AlphaFoldDB" id="A0A8S4R757"/>
<keyword evidence="9" id="KW-0460">Magnesium</keyword>
<keyword evidence="12" id="KW-0175">Coiled coil</keyword>
<keyword evidence="7" id="KW-0547">Nucleotide-binding</keyword>
<evidence type="ECO:0000313" key="16">
    <source>
        <dbReference type="Proteomes" id="UP000838756"/>
    </source>
</evidence>
<evidence type="ECO:0000256" key="8">
    <source>
        <dbReference type="ARBA" id="ARBA00022840"/>
    </source>
</evidence>
<keyword evidence="5" id="KW-0548">Nucleotidyltransferase</keyword>
<dbReference type="GO" id="GO:0005525">
    <property type="term" value="F:GTP binding"/>
    <property type="evidence" value="ECO:0007669"/>
    <property type="project" value="UniProtKB-KW"/>
</dbReference>
<evidence type="ECO:0000313" key="15">
    <source>
        <dbReference type="EMBL" id="CAH2232440.1"/>
    </source>
</evidence>
<keyword evidence="8" id="KW-0067">ATP-binding</keyword>
<dbReference type="GO" id="GO:0005524">
    <property type="term" value="F:ATP binding"/>
    <property type="evidence" value="ECO:0007669"/>
    <property type="project" value="UniProtKB-KW"/>
</dbReference>
<feature type="domain" description="Mab-21-like nucleotidyltransferase" evidence="13">
    <location>
        <begin position="67"/>
        <end position="262"/>
    </location>
</feature>
<comment type="cofactor">
    <cofactor evidence="1">
        <name>Mn(2+)</name>
        <dbReference type="ChEBI" id="CHEBI:29035"/>
    </cofactor>
</comment>
<keyword evidence="10" id="KW-0342">GTP-binding</keyword>
<dbReference type="Gene3D" id="1.10.1410.40">
    <property type="match status" value="1"/>
</dbReference>
<evidence type="ECO:0000259" key="13">
    <source>
        <dbReference type="Pfam" id="PF03281"/>
    </source>
</evidence>
<reference evidence="15" key="1">
    <citation type="submission" date="2022-03" db="EMBL/GenBank/DDBJ databases">
        <authorList>
            <person name="Lindestad O."/>
        </authorList>
    </citation>
    <scope>NUCLEOTIDE SEQUENCE</scope>
</reference>
<dbReference type="EMBL" id="CAKXAJ010024901">
    <property type="protein sequence ID" value="CAH2232440.1"/>
    <property type="molecule type" value="Genomic_DNA"/>
</dbReference>
<evidence type="ECO:0000256" key="7">
    <source>
        <dbReference type="ARBA" id="ARBA00022741"/>
    </source>
</evidence>
<organism evidence="15 16">
    <name type="scientific">Pararge aegeria aegeria</name>
    <dbReference type="NCBI Taxonomy" id="348720"/>
    <lineage>
        <taxon>Eukaryota</taxon>
        <taxon>Metazoa</taxon>
        <taxon>Ecdysozoa</taxon>
        <taxon>Arthropoda</taxon>
        <taxon>Hexapoda</taxon>
        <taxon>Insecta</taxon>
        <taxon>Pterygota</taxon>
        <taxon>Neoptera</taxon>
        <taxon>Endopterygota</taxon>
        <taxon>Lepidoptera</taxon>
        <taxon>Glossata</taxon>
        <taxon>Ditrysia</taxon>
        <taxon>Papilionoidea</taxon>
        <taxon>Nymphalidae</taxon>
        <taxon>Satyrinae</taxon>
        <taxon>Satyrini</taxon>
        <taxon>Parargina</taxon>
        <taxon>Pararge</taxon>
    </lineage>
</organism>
<dbReference type="Pfam" id="PF03281">
    <property type="entry name" value="Mab-21"/>
    <property type="match status" value="1"/>
</dbReference>
<comment type="cofactor">
    <cofactor evidence="2">
        <name>Mg(2+)</name>
        <dbReference type="ChEBI" id="CHEBI:18420"/>
    </cofactor>
</comment>
<sequence>MSAIKKNLDVYLNEIFKQFVALKDDDYKRSQEVFKSVFEQFKQKMGEQCNYFRTYASQVLYVGSVSDGIKVSKLDEFDMDIVVRLPVNYQDDGENGIIIESDQPGFVKLKIIKAFDHLDKQKEWENRHKVTREWRDQDKYFLQNKFRQWLHSIVQKTLNELNEKVTVNGVTYLMKYKMSGPAYTLNIRNVDGEEHFLLDVDLVPVIRFLLPRWPEGYRMIENSQIKEWLVVPKPNKAVADEAHKNRLWRLSFHDYERDMIKGCAQLKTTIRLVKKLRDACSMKDIASYYIKTLFLWKVQKTNDKKYWQKKLSVIFREMVEELYNAIKDKNIPYFWNENNNLIEGVKPTILNNYADKLKQVLDSIDANDVEKVVYALLNTEEIKQFKDSEFYKKQATSDNVPTNNIVRSISIASSSSNEVDVSKPNKKQNYDNDSLIEIVKSLVFKVDQLKVQMEQQNEKILKLERELKEVRNKTNNQDSTQSKECETECNQEKSISGMSQQTDSEVIDLLCF</sequence>
<dbReference type="GO" id="GO:0016779">
    <property type="term" value="F:nucleotidyltransferase activity"/>
    <property type="evidence" value="ECO:0007669"/>
    <property type="project" value="UniProtKB-KW"/>
</dbReference>
<evidence type="ECO:0000256" key="12">
    <source>
        <dbReference type="SAM" id="Coils"/>
    </source>
</evidence>
<evidence type="ECO:0000259" key="14">
    <source>
        <dbReference type="Pfam" id="PF20266"/>
    </source>
</evidence>
<dbReference type="Gene3D" id="3.30.460.90">
    <property type="match status" value="1"/>
</dbReference>
<dbReference type="Proteomes" id="UP000838756">
    <property type="component" value="Unassembled WGS sequence"/>
</dbReference>
<evidence type="ECO:0000256" key="4">
    <source>
        <dbReference type="ARBA" id="ARBA00022679"/>
    </source>
</evidence>
<keyword evidence="4" id="KW-0808">Transferase</keyword>
<dbReference type="Pfam" id="PF20266">
    <property type="entry name" value="Mab-21_C"/>
    <property type="match status" value="1"/>
</dbReference>
<comment type="caution">
    <text evidence="15">The sequence shown here is derived from an EMBL/GenBank/DDBJ whole genome shotgun (WGS) entry which is preliminary data.</text>
</comment>
<accession>A0A8S4R757</accession>
<evidence type="ECO:0000256" key="10">
    <source>
        <dbReference type="ARBA" id="ARBA00023134"/>
    </source>
</evidence>
<feature type="domain" description="Mab-21-like HhH/H2TH-like" evidence="14">
    <location>
        <begin position="266"/>
        <end position="358"/>
    </location>
</feature>
<evidence type="ECO:0000256" key="2">
    <source>
        <dbReference type="ARBA" id="ARBA00001946"/>
    </source>
</evidence>
<dbReference type="PANTHER" id="PTHR10656:SF42">
    <property type="entry name" value="CYCLIC GMP-AMP SYNTHASE-LIKE PROTEIN-RELATED"/>
    <property type="match status" value="1"/>
</dbReference>
<evidence type="ECO:0000256" key="6">
    <source>
        <dbReference type="ARBA" id="ARBA00022723"/>
    </source>
</evidence>
<proteinExistence type="inferred from homology"/>
<dbReference type="OrthoDB" id="6054650at2759"/>
<dbReference type="InterPro" id="IPR024810">
    <property type="entry name" value="MAB21L/cGLR"/>
</dbReference>
<comment type="similarity">
    <text evidence="3">Belongs to the mab-21 family.</text>
</comment>
<keyword evidence="6" id="KW-0479">Metal-binding</keyword>
<evidence type="ECO:0000256" key="1">
    <source>
        <dbReference type="ARBA" id="ARBA00001936"/>
    </source>
</evidence>
<name>A0A8S4R757_9NEOP</name>
<protein>
    <submittedName>
        <fullName evidence="15">Jg19374 protein</fullName>
    </submittedName>
</protein>
<dbReference type="PANTHER" id="PTHR10656">
    <property type="entry name" value="CELL FATE DETERMINING PROTEIN MAB21-RELATED"/>
    <property type="match status" value="1"/>
</dbReference>
<evidence type="ECO:0000256" key="3">
    <source>
        <dbReference type="ARBA" id="ARBA00008307"/>
    </source>
</evidence>
<keyword evidence="11" id="KW-0464">Manganese</keyword>
<dbReference type="GO" id="GO:0046872">
    <property type="term" value="F:metal ion binding"/>
    <property type="evidence" value="ECO:0007669"/>
    <property type="project" value="UniProtKB-KW"/>
</dbReference>
<keyword evidence="16" id="KW-1185">Reference proteome</keyword>
<feature type="coiled-coil region" evidence="12">
    <location>
        <begin position="439"/>
        <end position="480"/>
    </location>
</feature>
<evidence type="ECO:0000256" key="11">
    <source>
        <dbReference type="ARBA" id="ARBA00023211"/>
    </source>
</evidence>
<dbReference type="SMART" id="SM01265">
    <property type="entry name" value="Mab-21"/>
    <property type="match status" value="1"/>
</dbReference>
<evidence type="ECO:0000256" key="5">
    <source>
        <dbReference type="ARBA" id="ARBA00022695"/>
    </source>
</evidence>